<dbReference type="InterPro" id="IPR020846">
    <property type="entry name" value="MFS_dom"/>
</dbReference>
<comment type="caution">
    <text evidence="7">The sequence shown here is derived from an EMBL/GenBank/DDBJ whole genome shotgun (WGS) entry which is preliminary data.</text>
</comment>
<dbReference type="eggNOG" id="KOG0252">
    <property type="taxonomic scope" value="Eukaryota"/>
</dbReference>
<dbReference type="HOGENOM" id="CLU_001265_46_14_1"/>
<feature type="transmembrane region" description="Helical" evidence="5">
    <location>
        <begin position="53"/>
        <end position="80"/>
    </location>
</feature>
<feature type="transmembrane region" description="Helical" evidence="5">
    <location>
        <begin position="185"/>
        <end position="209"/>
    </location>
</feature>
<evidence type="ECO:0000256" key="5">
    <source>
        <dbReference type="SAM" id="Phobius"/>
    </source>
</evidence>
<feature type="transmembrane region" description="Helical" evidence="5">
    <location>
        <begin position="486"/>
        <end position="505"/>
    </location>
</feature>
<dbReference type="Pfam" id="PF00083">
    <property type="entry name" value="Sugar_tr"/>
    <property type="match status" value="2"/>
</dbReference>
<dbReference type="STRING" id="1220162.K1VTF5"/>
<feature type="domain" description="Major facilitator superfamily (MFS) profile" evidence="6">
    <location>
        <begin position="51"/>
        <end position="611"/>
    </location>
</feature>
<feature type="transmembrane region" description="Helical" evidence="5">
    <location>
        <begin position="517"/>
        <end position="533"/>
    </location>
</feature>
<gene>
    <name evidence="7" type="ORF">A1Q2_01859</name>
</gene>
<organism evidence="7 8">
    <name type="scientific">Trichosporon asahii var. asahii (strain CBS 8904)</name>
    <name type="common">Yeast</name>
    <dbReference type="NCBI Taxonomy" id="1220162"/>
    <lineage>
        <taxon>Eukaryota</taxon>
        <taxon>Fungi</taxon>
        <taxon>Dikarya</taxon>
        <taxon>Basidiomycota</taxon>
        <taxon>Agaricomycotina</taxon>
        <taxon>Tremellomycetes</taxon>
        <taxon>Trichosporonales</taxon>
        <taxon>Trichosporonaceae</taxon>
        <taxon>Trichosporon</taxon>
    </lineage>
</organism>
<evidence type="ECO:0000313" key="7">
    <source>
        <dbReference type="EMBL" id="EKD03846.1"/>
    </source>
</evidence>
<dbReference type="Proteomes" id="UP000006757">
    <property type="component" value="Unassembled WGS sequence"/>
</dbReference>
<accession>K1VTF5</accession>
<name>K1VTF5_TRIAC</name>
<dbReference type="Gene3D" id="1.20.1250.20">
    <property type="entry name" value="MFS general substrate transporter like domains"/>
    <property type="match status" value="3"/>
</dbReference>
<feature type="transmembrane region" description="Helical" evidence="5">
    <location>
        <begin position="457"/>
        <end position="474"/>
    </location>
</feature>
<evidence type="ECO:0000313" key="8">
    <source>
        <dbReference type="Proteomes" id="UP000006757"/>
    </source>
</evidence>
<protein>
    <submittedName>
        <fullName evidence="7">Inorganic phosphate transporter</fullName>
    </submittedName>
</protein>
<dbReference type="AlphaFoldDB" id="K1VTF5"/>
<evidence type="ECO:0000256" key="3">
    <source>
        <dbReference type="ARBA" id="ARBA00022989"/>
    </source>
</evidence>
<feature type="transmembrane region" description="Helical" evidence="5">
    <location>
        <begin position="229"/>
        <end position="249"/>
    </location>
</feature>
<keyword evidence="8" id="KW-1185">Reference proteome</keyword>
<dbReference type="OrthoDB" id="433512at2759"/>
<proteinExistence type="predicted"/>
<keyword evidence="4 5" id="KW-0472">Membrane</keyword>
<keyword evidence="2 5" id="KW-0812">Transmembrane</keyword>
<dbReference type="PROSITE" id="PS50850">
    <property type="entry name" value="MFS"/>
    <property type="match status" value="1"/>
</dbReference>
<dbReference type="InterPro" id="IPR005829">
    <property type="entry name" value="Sugar_transporter_CS"/>
</dbReference>
<dbReference type="GO" id="GO:0022857">
    <property type="term" value="F:transmembrane transporter activity"/>
    <property type="evidence" value="ECO:0007669"/>
    <property type="project" value="InterPro"/>
</dbReference>
<feature type="transmembrane region" description="Helical" evidence="5">
    <location>
        <begin position="92"/>
        <end position="113"/>
    </location>
</feature>
<feature type="transmembrane region" description="Helical" evidence="5">
    <location>
        <begin position="584"/>
        <end position="605"/>
    </location>
</feature>
<evidence type="ECO:0000259" key="6">
    <source>
        <dbReference type="PROSITE" id="PS50850"/>
    </source>
</evidence>
<dbReference type="SUPFAM" id="SSF103473">
    <property type="entry name" value="MFS general substrate transporter"/>
    <property type="match status" value="2"/>
</dbReference>
<keyword evidence="3 5" id="KW-1133">Transmembrane helix</keyword>
<evidence type="ECO:0000256" key="1">
    <source>
        <dbReference type="ARBA" id="ARBA00004141"/>
    </source>
</evidence>
<sequence>MSGVELSPPIDNVEKNAYADKGALVGNPDERRRAALAEIDDAKFSWFHAKACIVAGVGFFTDAYDIFAISLAASMIGYVYHAGGSNTSNQDLGIKVSHSIGTFFGQLLFGFLADHVGRKKMYGVELMIIIIGTLGQAVAGKAPGISIYGVLIMWRFIMGMGIGGDYPLSAVITSEFAAKRIRGRMMIAVFSAQGWGQFFCAIVSSIALAGFKKGIESEPLDNWHSMDQAWRTLIGVGCVPAAIALYFRLTIPETPRYTMDIEANIKQASQDVDTYLTTGTYTVDPVRNHERAEVPKASWKDFCHHFSQWRNFKILFGTAYTWFALDIAFYGLGLNSARILSVIGFGGSADKSLSKQASQDVDTYLTTGTYTVDPVRNHERAEVPKASWKDFCHHFSQWRNFKILFGTAYTWFALDIAFYGLGLNSARILSVIGFGGSADKSLSKQVNAWRSVHNSSVGNLILSVGGLIPGYYFTMAFIDSWGRRPIQIMGFGLLTAIFICMGFAYDKMMASSSGQKAFVFLYCMANFFQNFGPNSTTFVVPGEAFPTRYRSTAHGISAASGKLGAIVAQVGFSKMIDIGGKGKFLPHIMEIFAFFMLTGFIVTIFCTPETKGLTLEELSNEHQENFVKNSNYTARPPSEESA</sequence>
<dbReference type="CDD" id="cd17364">
    <property type="entry name" value="MFS_PhT"/>
    <property type="match status" value="1"/>
</dbReference>
<dbReference type="InterPro" id="IPR005828">
    <property type="entry name" value="MFS_sugar_transport-like"/>
</dbReference>
<dbReference type="GO" id="GO:0016020">
    <property type="term" value="C:membrane"/>
    <property type="evidence" value="ECO:0007669"/>
    <property type="project" value="UniProtKB-SubCell"/>
</dbReference>
<dbReference type="InterPro" id="IPR036259">
    <property type="entry name" value="MFS_trans_sf"/>
</dbReference>
<dbReference type="PROSITE" id="PS00217">
    <property type="entry name" value="SUGAR_TRANSPORT_2"/>
    <property type="match status" value="1"/>
</dbReference>
<feature type="transmembrane region" description="Helical" evidence="5">
    <location>
        <begin position="314"/>
        <end position="332"/>
    </location>
</feature>
<dbReference type="EMBL" id="AMBO01000240">
    <property type="protein sequence ID" value="EKD03846.1"/>
    <property type="molecule type" value="Genomic_DNA"/>
</dbReference>
<dbReference type="InParanoid" id="K1VTF5"/>
<evidence type="ECO:0000256" key="4">
    <source>
        <dbReference type="ARBA" id="ARBA00023136"/>
    </source>
</evidence>
<dbReference type="PANTHER" id="PTHR24064">
    <property type="entry name" value="SOLUTE CARRIER FAMILY 22 MEMBER"/>
    <property type="match status" value="1"/>
</dbReference>
<comment type="subcellular location">
    <subcellularLocation>
        <location evidence="1">Membrane</location>
        <topology evidence="1">Multi-pass membrane protein</topology>
    </subcellularLocation>
</comment>
<reference evidence="7 8" key="1">
    <citation type="journal article" date="2012" name="Eukaryot. Cell">
        <title>Genome sequence of the Trichosporon asahii environmental strain CBS 8904.</title>
        <authorList>
            <person name="Yang R.Y."/>
            <person name="Li H.T."/>
            <person name="Zhu H."/>
            <person name="Zhou G.P."/>
            <person name="Wang M."/>
            <person name="Wang L."/>
        </authorList>
    </citation>
    <scope>NUCLEOTIDE SEQUENCE [LARGE SCALE GENOMIC DNA]</scope>
    <source>
        <strain evidence="7 8">CBS 8904</strain>
    </source>
</reference>
<dbReference type="OMA" id="DKMWRVV"/>
<evidence type="ECO:0000256" key="2">
    <source>
        <dbReference type="ARBA" id="ARBA00022692"/>
    </source>
</evidence>
<dbReference type="PROSITE" id="PS00216">
    <property type="entry name" value="SUGAR_TRANSPORT_1"/>
    <property type="match status" value="1"/>
</dbReference>
<feature type="transmembrane region" description="Helical" evidence="5">
    <location>
        <begin position="122"/>
        <end position="139"/>
    </location>
</feature>
<dbReference type="FunCoup" id="K1VTF5">
    <property type="interactions" value="433"/>
</dbReference>